<dbReference type="GO" id="GO:0050830">
    <property type="term" value="P:defense response to Gram-positive bacterium"/>
    <property type="evidence" value="ECO:0007669"/>
    <property type="project" value="TreeGrafter"/>
</dbReference>
<dbReference type="Gene3D" id="3.15.20.10">
    <property type="entry name" value="Bactericidal permeability-increasing protein, domain 2"/>
    <property type="match status" value="1"/>
</dbReference>
<gene>
    <name evidence="3" type="ORF">GHT09_003790</name>
    <name evidence="4" type="ORF">MONAX_5E026680</name>
</gene>
<keyword evidence="1" id="KW-0929">Antimicrobial</keyword>
<keyword evidence="5" id="KW-1185">Reference proteome</keyword>
<dbReference type="GO" id="GO:0002281">
    <property type="term" value="P:macrophage activation involved in immune response"/>
    <property type="evidence" value="ECO:0007669"/>
    <property type="project" value="TreeGrafter"/>
</dbReference>
<dbReference type="EMBL" id="WJEC01007896">
    <property type="protein sequence ID" value="KAF7465771.1"/>
    <property type="molecule type" value="Genomic_DNA"/>
</dbReference>
<keyword evidence="1" id="KW-0391">Immunity</keyword>
<dbReference type="GO" id="GO:0045087">
    <property type="term" value="P:innate immune response"/>
    <property type="evidence" value="ECO:0007669"/>
    <property type="project" value="UniProtKB-UniRule"/>
</dbReference>
<dbReference type="Pfam" id="PF02886">
    <property type="entry name" value="LBP_BPI_CETP_C"/>
    <property type="match status" value="2"/>
</dbReference>
<dbReference type="SUPFAM" id="SSF55394">
    <property type="entry name" value="Bactericidal permeability-increasing protein, BPI"/>
    <property type="match status" value="1"/>
</dbReference>
<comment type="subcellular location">
    <subcellularLocation>
        <location evidence="1">Secreted</location>
    </subcellularLocation>
</comment>
<dbReference type="GO" id="GO:0001530">
    <property type="term" value="F:lipopolysaccharide binding"/>
    <property type="evidence" value="ECO:0007669"/>
    <property type="project" value="TreeGrafter"/>
</dbReference>
<evidence type="ECO:0000313" key="3">
    <source>
        <dbReference type="EMBL" id="KAF7465771.1"/>
    </source>
</evidence>
<comment type="function">
    <text evidence="1">The cytotoxic action of BPI is limited to many species of Gram-negative bacteria; this specificity may be explained by a strong affinity of the very basic N-terminal half for the negatively charged lipopolysaccharides that are unique to the Gram-negative bacterial outer envelope.</text>
</comment>
<dbReference type="GO" id="GO:0043032">
    <property type="term" value="P:positive regulation of macrophage activation"/>
    <property type="evidence" value="ECO:0007669"/>
    <property type="project" value="TreeGrafter"/>
</dbReference>
<dbReference type="GO" id="GO:0031663">
    <property type="term" value="P:lipopolysaccharide-mediated signaling pathway"/>
    <property type="evidence" value="ECO:0007669"/>
    <property type="project" value="TreeGrafter"/>
</dbReference>
<keyword evidence="1" id="KW-1015">Disulfide bond</keyword>
<comment type="subunit">
    <text evidence="1">Monomer. Homodimer; disulfide-linked.</text>
</comment>
<evidence type="ECO:0000259" key="2">
    <source>
        <dbReference type="SMART" id="SM00329"/>
    </source>
</evidence>
<keyword evidence="1" id="KW-0732">Signal</keyword>
<sequence length="358" mass="39946">MRTLESTGTRLCFALAPSSDCSQYCLRSLRGAHRTGMPPWFLERSGEARGIARERRRKDSPHFLTHFRQICEVVKKSSDSHLKPYLQTLPGLEPSHPASLVTLMIDQVAGIDYRLFRAPQVTSKSVDIPIKGEFFSQSQRTPVPFDAPAMMLPQQYDRMVYFAVSEYVFNTASRVYHQAGLLNVTISNEHLAGLFPNMQVQLEASPESEPHLWFTPGKVTIAPVMDVQAFGILPNSSDRRPLFQLRVKTNFSISISVNSDRIVGSVSPESELKLELKHSNIGSVDVEEMETIFNVFAREVIYPSLNAQLKKGFPLPVPRNIFLNSVELQIHEVRSGTWGGSKPCWEVASGAGGDGSKP</sequence>
<dbReference type="AlphaFoldDB" id="A0A5E4A6W2"/>
<keyword evidence="1" id="KW-0964">Secreted</keyword>
<keyword evidence="1" id="KW-0399">Innate immunity</keyword>
<reference evidence="4 5" key="1">
    <citation type="submission" date="2019-04" db="EMBL/GenBank/DDBJ databases">
        <authorList>
            <person name="Alioto T."/>
            <person name="Alioto T."/>
        </authorList>
    </citation>
    <scope>NUCLEOTIDE SEQUENCE [LARGE SCALE GENOMIC DNA]</scope>
</reference>
<dbReference type="Proteomes" id="UP000335636">
    <property type="component" value="Unassembled WGS sequence"/>
</dbReference>
<dbReference type="InterPro" id="IPR001124">
    <property type="entry name" value="Lipid-bd_serum_glycop_C"/>
</dbReference>
<name>A0A5E4A6W2_MARMO</name>
<keyword evidence="1" id="KW-0325">Glycoprotein</keyword>
<dbReference type="GO" id="GO:0005615">
    <property type="term" value="C:extracellular space"/>
    <property type="evidence" value="ECO:0007669"/>
    <property type="project" value="UniProtKB-UniRule"/>
</dbReference>
<reference evidence="3" key="2">
    <citation type="submission" date="2020-08" db="EMBL/GenBank/DDBJ databases">
        <authorList>
            <person name="Shumante A."/>
            <person name="Zimin A.V."/>
            <person name="Puiu D."/>
            <person name="Salzberg S.L."/>
        </authorList>
    </citation>
    <scope>NUCLEOTIDE SEQUENCE</scope>
    <source>
        <strain evidence="3">WC2-LM</strain>
        <tissue evidence="3">Liver</tissue>
    </source>
</reference>
<feature type="domain" description="Lipid-binding serum glycoprotein C-terminal" evidence="2">
    <location>
        <begin position="154"/>
        <end position="337"/>
    </location>
</feature>
<dbReference type="InterPro" id="IPR032942">
    <property type="entry name" value="BPI/LBP/Plunc"/>
</dbReference>
<evidence type="ECO:0000313" key="4">
    <source>
        <dbReference type="EMBL" id="VTJ53013.1"/>
    </source>
</evidence>
<dbReference type="EMBL" id="CABDUW010000024">
    <property type="protein sequence ID" value="VTJ53013.1"/>
    <property type="molecule type" value="Genomic_DNA"/>
</dbReference>
<proteinExistence type="predicted"/>
<dbReference type="GO" id="GO:0050829">
    <property type="term" value="P:defense response to Gram-negative bacterium"/>
    <property type="evidence" value="ECO:0007669"/>
    <property type="project" value="UniProtKB-UniRule"/>
</dbReference>
<dbReference type="PANTHER" id="PTHR10504">
    <property type="entry name" value="BACTERICIDAL PERMEABILITY-INCREASING BPI PROTEIN-RELATED"/>
    <property type="match status" value="1"/>
</dbReference>
<dbReference type="Proteomes" id="UP000662637">
    <property type="component" value="Unassembled WGS sequence"/>
</dbReference>
<dbReference type="SMART" id="SM00329">
    <property type="entry name" value="BPI2"/>
    <property type="match status" value="1"/>
</dbReference>
<dbReference type="InterPro" id="IPR017943">
    <property type="entry name" value="Bactericidal_perm-incr_a/b_dom"/>
</dbReference>
<keyword evidence="1" id="KW-0044">Antibiotic</keyword>
<comment type="domain">
    <text evidence="1">The N-terminal region may be exposed to the interior of the granule, whereas the C-terminal portion may be embedded in the membrane. During phagocytosis and degranulation, proteases may be released and activated and cleave BPI at the junction of the N- and C-terminal portions of the molecule, providing controlled release of the N-terminal antibacterial fragment when bacteria are ingested.</text>
</comment>
<protein>
    <recommendedName>
        <fullName evidence="1">Bactericidal permeability-increasing protein</fullName>
        <shortName evidence="1">BPI</shortName>
    </recommendedName>
</protein>
<dbReference type="PANTHER" id="PTHR10504:SF76">
    <property type="entry name" value="BACTERICIDAL PERMEABILITY-INCREASING PROTEIN"/>
    <property type="match status" value="1"/>
</dbReference>
<evidence type="ECO:0000256" key="1">
    <source>
        <dbReference type="RuleBase" id="RU369039"/>
    </source>
</evidence>
<evidence type="ECO:0000313" key="5">
    <source>
        <dbReference type="Proteomes" id="UP000335636"/>
    </source>
</evidence>
<comment type="domain">
    <text evidence="1">The N- and C-terminal barrels adopt an identical fold despite having only 13% of conserved residues.</text>
</comment>
<dbReference type="GO" id="GO:0006953">
    <property type="term" value="P:acute-phase response"/>
    <property type="evidence" value="ECO:0007669"/>
    <property type="project" value="TreeGrafter"/>
</dbReference>
<organism evidence="4 5">
    <name type="scientific">Marmota monax</name>
    <name type="common">Woodchuck</name>
    <dbReference type="NCBI Taxonomy" id="9995"/>
    <lineage>
        <taxon>Eukaryota</taxon>
        <taxon>Metazoa</taxon>
        <taxon>Chordata</taxon>
        <taxon>Craniata</taxon>
        <taxon>Vertebrata</taxon>
        <taxon>Euteleostomi</taxon>
        <taxon>Mammalia</taxon>
        <taxon>Eutheria</taxon>
        <taxon>Euarchontoglires</taxon>
        <taxon>Glires</taxon>
        <taxon>Rodentia</taxon>
        <taxon>Sciuromorpha</taxon>
        <taxon>Sciuridae</taxon>
        <taxon>Xerinae</taxon>
        <taxon>Marmotini</taxon>
        <taxon>Marmota</taxon>
    </lineage>
</organism>
<accession>A0A5E4A6W2</accession>